<dbReference type="InterPro" id="IPR000994">
    <property type="entry name" value="Pept_M24"/>
</dbReference>
<feature type="binding site" evidence="6">
    <location>
        <position position="201"/>
    </location>
    <ligand>
        <name>a divalent metal cation</name>
        <dbReference type="ChEBI" id="CHEBI:60240"/>
        <label>2</label>
        <note>catalytic</note>
    </ligand>
</feature>
<dbReference type="HAMAP" id="MF_01974">
    <property type="entry name" value="MetAP_1"/>
    <property type="match status" value="1"/>
</dbReference>
<dbReference type="Proteomes" id="UP000007254">
    <property type="component" value="Chromosome"/>
</dbReference>
<evidence type="ECO:0000256" key="3">
    <source>
        <dbReference type="ARBA" id="ARBA00022670"/>
    </source>
</evidence>
<dbReference type="NCBIfam" id="TIGR00500">
    <property type="entry name" value="met_pdase_I"/>
    <property type="match status" value="1"/>
</dbReference>
<dbReference type="OrthoDB" id="9802055at2"/>
<name>G0GCZ3_WINT7</name>
<keyword evidence="3 6" id="KW-0645">Protease</keyword>
<dbReference type="SUPFAM" id="SSF55920">
    <property type="entry name" value="Creatinase/aminopeptidase"/>
    <property type="match status" value="1"/>
</dbReference>
<comment type="similarity">
    <text evidence="6">Belongs to the peptidase M24A family. Methionine aminopeptidase type 1 subfamily.</text>
</comment>
<dbReference type="PROSITE" id="PS00680">
    <property type="entry name" value="MAP_1"/>
    <property type="match status" value="1"/>
</dbReference>
<dbReference type="AlphaFoldDB" id="G0GCZ3"/>
<feature type="binding site" evidence="6">
    <location>
        <position position="232"/>
    </location>
    <ligand>
        <name>a divalent metal cation</name>
        <dbReference type="ChEBI" id="CHEBI:60240"/>
        <label>2</label>
        <note>catalytic</note>
    </ligand>
</feature>
<comment type="function">
    <text evidence="1 6">Removes the N-terminal methionine from nascent proteins. The N-terminal methionine is often cleaved when the second residue in the primary sequence is small and uncharged (Met-Ala-, Cys, Gly, Pro, Ser, Thr, or Val). Requires deformylation of the N(alpha)-formylated initiator methionine before it can be hydrolyzed.</text>
</comment>
<keyword evidence="5 6" id="KW-0378">Hydrolase</keyword>
<keyword evidence="2 6" id="KW-0031">Aminopeptidase</keyword>
<sequence>MIPLKSERELEGIRESARILSQVLKILRASIGPGIPTRELDRIARKEIAAFGARPAFLGYMDFPAAVCISVNEVVIHGIPDGRRLKEGDIVSIDCGVDYEGFFSDAAFTVPVGRVAEEVRKLLEVTEESLYLGIAQARSGNRIHDVSRAVYRHARAHGLGVVREFCGHGVGLSPHEEPQIPNYVGKGRSPRIMPGMVLAIEPMFTLGADYVRILEDGWSVVPVDGSLSAHFEHTIAVLPEGPEILTDWGEERVPLLSKQQEGEV</sequence>
<organism evidence="9 10">
    <name type="scientific">Winmispira thermophila (strain ATCC 700085 / DSM 6578 / Z-1203)</name>
    <name type="common">Spirochaeta thermophila</name>
    <dbReference type="NCBI Taxonomy" id="869211"/>
    <lineage>
        <taxon>Bacteria</taxon>
        <taxon>Pseudomonadati</taxon>
        <taxon>Spirochaetota</taxon>
        <taxon>Spirochaetia</taxon>
        <taxon>Winmispirales</taxon>
        <taxon>Winmispiraceae</taxon>
        <taxon>Winmispira</taxon>
    </lineage>
</organism>
<feature type="binding site" evidence="6">
    <location>
        <position position="175"/>
    </location>
    <ligand>
        <name>substrate</name>
    </ligand>
</feature>
<dbReference type="PANTHER" id="PTHR43330">
    <property type="entry name" value="METHIONINE AMINOPEPTIDASE"/>
    <property type="match status" value="1"/>
</dbReference>
<dbReference type="CDD" id="cd01086">
    <property type="entry name" value="MetAP1"/>
    <property type="match status" value="1"/>
</dbReference>
<feature type="binding site" evidence="6">
    <location>
        <position position="168"/>
    </location>
    <ligand>
        <name>a divalent metal cation</name>
        <dbReference type="ChEBI" id="CHEBI:60240"/>
        <label>2</label>
        <note>catalytic</note>
    </ligand>
</feature>
<evidence type="ECO:0000313" key="9">
    <source>
        <dbReference type="EMBL" id="AEJ61285.1"/>
    </source>
</evidence>
<accession>G0GCZ3</accession>
<dbReference type="RefSeq" id="WP_014624642.1">
    <property type="nucleotide sequence ID" value="NC_017583.1"/>
</dbReference>
<evidence type="ECO:0000256" key="7">
    <source>
        <dbReference type="RuleBase" id="RU003653"/>
    </source>
</evidence>
<comment type="cofactor">
    <cofactor evidence="6">
        <name>Co(2+)</name>
        <dbReference type="ChEBI" id="CHEBI:48828"/>
    </cofactor>
    <cofactor evidence="6">
        <name>Zn(2+)</name>
        <dbReference type="ChEBI" id="CHEBI:29105"/>
    </cofactor>
    <cofactor evidence="6">
        <name>Mn(2+)</name>
        <dbReference type="ChEBI" id="CHEBI:29035"/>
    </cofactor>
    <cofactor evidence="6">
        <name>Fe(2+)</name>
        <dbReference type="ChEBI" id="CHEBI:29033"/>
    </cofactor>
    <text evidence="6">Binds 2 divalent metal cations per subunit. Has a high-affinity and a low affinity metal-binding site. The true nature of the physiological cofactor is under debate. The enzyme is active with cobalt, zinc, manganese or divalent iron ions. Most likely, methionine aminopeptidases function as mononuclear Fe(2+)-metalloproteases under physiological conditions, and the catalytically relevant metal-binding site has been assigned to the histidine-containing high-affinity site.</text>
</comment>
<dbReference type="GO" id="GO:0005829">
    <property type="term" value="C:cytosol"/>
    <property type="evidence" value="ECO:0007669"/>
    <property type="project" value="TreeGrafter"/>
</dbReference>
<evidence type="ECO:0000259" key="8">
    <source>
        <dbReference type="Pfam" id="PF00557"/>
    </source>
</evidence>
<dbReference type="KEGG" id="stq:Spith_1013"/>
<dbReference type="EC" id="3.4.11.18" evidence="6 7"/>
<dbReference type="Gene3D" id="3.90.230.10">
    <property type="entry name" value="Creatinase/methionine aminopeptidase superfamily"/>
    <property type="match status" value="1"/>
</dbReference>
<feature type="binding site" evidence="6">
    <location>
        <position position="77"/>
    </location>
    <ligand>
        <name>substrate</name>
    </ligand>
</feature>
<dbReference type="PRINTS" id="PR00599">
    <property type="entry name" value="MAPEPTIDASE"/>
</dbReference>
<feature type="domain" description="Peptidase M24" evidence="8">
    <location>
        <begin position="11"/>
        <end position="237"/>
    </location>
</feature>
<dbReference type="InterPro" id="IPR002467">
    <property type="entry name" value="Pept_M24A_MAP1"/>
</dbReference>
<keyword evidence="10" id="KW-1185">Reference proteome</keyword>
<dbReference type="GO" id="GO:0046872">
    <property type="term" value="F:metal ion binding"/>
    <property type="evidence" value="ECO:0007669"/>
    <property type="project" value="UniProtKB-UniRule"/>
</dbReference>
<evidence type="ECO:0000256" key="4">
    <source>
        <dbReference type="ARBA" id="ARBA00022723"/>
    </source>
</evidence>
<dbReference type="PANTHER" id="PTHR43330:SF27">
    <property type="entry name" value="METHIONINE AMINOPEPTIDASE"/>
    <property type="match status" value="1"/>
</dbReference>
<reference evidence="9 10" key="1">
    <citation type="submission" date="2011-06" db="EMBL/GenBank/DDBJ databases">
        <title>The complete genome of Spirochaeta thermophila DSM 6578.</title>
        <authorList>
            <consortium name="US DOE Joint Genome Institute (JGI-PGF)"/>
            <person name="Lucas S."/>
            <person name="Lapidus A."/>
            <person name="Bruce D."/>
            <person name="Goodwin L."/>
            <person name="Pitluck S."/>
            <person name="Peters L."/>
            <person name="Kyrpides N."/>
            <person name="Mavromatis K."/>
            <person name="Ivanova N."/>
            <person name="Mikailova N."/>
            <person name="Pagani I."/>
            <person name="Chertkov O."/>
            <person name="Detter J.C."/>
            <person name="Tapia R."/>
            <person name="Han C."/>
            <person name="Land M."/>
            <person name="Hauser L."/>
            <person name="Markowitz V."/>
            <person name="Cheng J.-F."/>
            <person name="Hugenholtz P."/>
            <person name="Woyke T."/>
            <person name="Wu D."/>
            <person name="Spring S."/>
            <person name="Merkhoffer B."/>
            <person name="Schneider S."/>
            <person name="Klenk H.-P."/>
            <person name="Eisen J.A."/>
        </authorList>
    </citation>
    <scope>NUCLEOTIDE SEQUENCE [LARGE SCALE GENOMIC DNA]</scope>
    <source>
        <strain evidence="10">ATCC 700085 / DSM 6578 / Z-1203</strain>
    </source>
</reference>
<feature type="binding site" evidence="6">
    <location>
        <position position="232"/>
    </location>
    <ligand>
        <name>a divalent metal cation</name>
        <dbReference type="ChEBI" id="CHEBI:60240"/>
        <label>1</label>
    </ligand>
</feature>
<dbReference type="InterPro" id="IPR001714">
    <property type="entry name" value="Pept_M24_MAP"/>
</dbReference>
<dbReference type="GO" id="GO:0004239">
    <property type="term" value="F:initiator methionyl aminopeptidase activity"/>
    <property type="evidence" value="ECO:0007669"/>
    <property type="project" value="UniProtKB-UniRule"/>
</dbReference>
<evidence type="ECO:0000256" key="2">
    <source>
        <dbReference type="ARBA" id="ARBA00022438"/>
    </source>
</evidence>
<evidence type="ECO:0000256" key="6">
    <source>
        <dbReference type="HAMAP-Rule" id="MF_01974"/>
    </source>
</evidence>
<evidence type="ECO:0000256" key="5">
    <source>
        <dbReference type="ARBA" id="ARBA00022801"/>
    </source>
</evidence>
<dbReference type="EMBL" id="CP002903">
    <property type="protein sequence ID" value="AEJ61285.1"/>
    <property type="molecule type" value="Genomic_DNA"/>
</dbReference>
<comment type="catalytic activity">
    <reaction evidence="6 7">
        <text>Release of N-terminal amino acids, preferentially methionine, from peptides and arylamides.</text>
        <dbReference type="EC" id="3.4.11.18"/>
    </reaction>
</comment>
<dbReference type="InterPro" id="IPR036005">
    <property type="entry name" value="Creatinase/aminopeptidase-like"/>
</dbReference>
<feature type="binding site" evidence="6">
    <location>
        <position position="105"/>
    </location>
    <ligand>
        <name>a divalent metal cation</name>
        <dbReference type="ChEBI" id="CHEBI:60240"/>
        <label>1</label>
    </ligand>
</feature>
<evidence type="ECO:0000313" key="10">
    <source>
        <dbReference type="Proteomes" id="UP000007254"/>
    </source>
</evidence>
<proteinExistence type="inferred from homology"/>
<dbReference type="Pfam" id="PF00557">
    <property type="entry name" value="Peptidase_M24"/>
    <property type="match status" value="1"/>
</dbReference>
<gene>
    <name evidence="6" type="primary">map</name>
    <name evidence="9" type="ordered locus">Spith_1013</name>
</gene>
<feature type="binding site" evidence="6">
    <location>
        <position position="105"/>
    </location>
    <ligand>
        <name>a divalent metal cation</name>
        <dbReference type="ChEBI" id="CHEBI:60240"/>
        <label>2</label>
        <note>catalytic</note>
    </ligand>
</feature>
<evidence type="ECO:0000256" key="1">
    <source>
        <dbReference type="ARBA" id="ARBA00002521"/>
    </source>
</evidence>
<dbReference type="HOGENOM" id="CLU_015857_0_1_12"/>
<feature type="binding site" evidence="6">
    <location>
        <position position="94"/>
    </location>
    <ligand>
        <name>a divalent metal cation</name>
        <dbReference type="ChEBI" id="CHEBI:60240"/>
        <label>1</label>
    </ligand>
</feature>
<comment type="subunit">
    <text evidence="6">Monomer.</text>
</comment>
<keyword evidence="4 6" id="KW-0479">Metal-binding</keyword>
<dbReference type="GO" id="GO:0006508">
    <property type="term" value="P:proteolysis"/>
    <property type="evidence" value="ECO:0007669"/>
    <property type="project" value="UniProtKB-KW"/>
</dbReference>
<dbReference type="GO" id="GO:0070006">
    <property type="term" value="F:metalloaminopeptidase activity"/>
    <property type="evidence" value="ECO:0007669"/>
    <property type="project" value="UniProtKB-UniRule"/>
</dbReference>
<protein>
    <recommendedName>
        <fullName evidence="6 7">Methionine aminopeptidase</fullName>
        <shortName evidence="6">MAP</shortName>
        <shortName evidence="6">MetAP</shortName>
        <ecNumber evidence="6 7">3.4.11.18</ecNumber>
    </recommendedName>
    <alternativeName>
        <fullName evidence="6">Peptidase M</fullName>
    </alternativeName>
</protein>
<dbReference type="STRING" id="869211.Spith_1013"/>